<evidence type="ECO:0000313" key="4">
    <source>
        <dbReference type="Proteomes" id="UP001285352"/>
    </source>
</evidence>
<proteinExistence type="predicted"/>
<protein>
    <submittedName>
        <fullName evidence="3">Beta-1,3-glucanase family protein</fullName>
    </submittedName>
</protein>
<dbReference type="Gene3D" id="3.30.920.50">
    <property type="entry name" value="Beta-1,3-glucanase, C-terminal domain"/>
    <property type="match status" value="1"/>
</dbReference>
<dbReference type="PROSITE" id="PS52006">
    <property type="entry name" value="GH64"/>
    <property type="match status" value="1"/>
</dbReference>
<feature type="chain" id="PRO_5046629762" evidence="1">
    <location>
        <begin position="26"/>
        <end position="389"/>
    </location>
</feature>
<dbReference type="Proteomes" id="UP001285352">
    <property type="component" value="Unassembled WGS sequence"/>
</dbReference>
<dbReference type="EMBL" id="JAXAVU010000017">
    <property type="protein sequence ID" value="MDX8149143.1"/>
    <property type="molecule type" value="Genomic_DNA"/>
</dbReference>
<dbReference type="PANTHER" id="PTHR38165">
    <property type="match status" value="1"/>
</dbReference>
<evidence type="ECO:0000313" key="3">
    <source>
        <dbReference type="EMBL" id="MDX8149143.1"/>
    </source>
</evidence>
<dbReference type="Pfam" id="PF16483">
    <property type="entry name" value="Glyco_hydro_64"/>
    <property type="match status" value="1"/>
</dbReference>
<dbReference type="RefSeq" id="WP_319981129.1">
    <property type="nucleotide sequence ID" value="NZ_JAXAVU010000017.1"/>
</dbReference>
<accession>A0ABU4VBG4</accession>
<dbReference type="InterPro" id="IPR032477">
    <property type="entry name" value="Glyco_hydro_64"/>
</dbReference>
<name>A0ABU4VBG4_9PSEU</name>
<keyword evidence="1" id="KW-0732">Signal</keyword>
<evidence type="ECO:0000256" key="1">
    <source>
        <dbReference type="SAM" id="SignalP"/>
    </source>
</evidence>
<evidence type="ECO:0000259" key="2">
    <source>
        <dbReference type="PROSITE" id="PS52006"/>
    </source>
</evidence>
<dbReference type="InterPro" id="IPR037176">
    <property type="entry name" value="Osmotin/thaumatin-like_sf"/>
</dbReference>
<feature type="signal peptide" evidence="1">
    <location>
        <begin position="1"/>
        <end position="25"/>
    </location>
</feature>
<sequence length="389" mass="41776">MRKLLLLATSALLGLTTMSAPAVQAAPPNLLPLTVTNSSGRGDATHLYVFGEMGGRLGYVNANGQFTAWSGGGIPPTPAPDVSIPGPGNGASRTLQIPLNLAGGRLYMSFRDKLKFSLVPGGLVQPAPWAAGDPNRDILFDWSEFTYNGGGLWLNSSQVDMFSVPHAVEATSQSGVTKKTGQLVSNGRNRIFDQHQQLGGDWARLIHTRSDGTRLRVLNPSKGLDAGVFSGSYFANYVSSAWSTYQNTPLTVVPYQNEPNRRFTGRFSGGNLNFTNTAGQQVASFQQPSTRDVFNCDGRLAAPNNDVGAISRSLCAGLNRSTFGFIHTQPTYNAADFYTRATTNHFSKIVHQNMADGKAYGFAFDDVGAFESLVHEPNPRSAKVTLTGF</sequence>
<organism evidence="3 4">
    <name type="scientific">Lentzea sokolovensis</name>
    <dbReference type="NCBI Taxonomy" id="3095429"/>
    <lineage>
        <taxon>Bacteria</taxon>
        <taxon>Bacillati</taxon>
        <taxon>Actinomycetota</taxon>
        <taxon>Actinomycetes</taxon>
        <taxon>Pseudonocardiales</taxon>
        <taxon>Pseudonocardiaceae</taxon>
        <taxon>Lentzea</taxon>
    </lineage>
</organism>
<keyword evidence="4" id="KW-1185">Reference proteome</keyword>
<reference evidence="3 4" key="1">
    <citation type="submission" date="2023-11" db="EMBL/GenBank/DDBJ databases">
        <title>Lentzea sokolovensis, sp. nov., Lentzea kristufkii, sp. nov., and Lentzea miocenensis, sp. nov., rare actinobacteria from Sokolov Coal Basin, Miocene lacustrine sediment, Czech Republic.</title>
        <authorList>
            <person name="Lara A."/>
            <person name="Kotroba L."/>
            <person name="Nouioui I."/>
            <person name="Neumann-Schaal M."/>
            <person name="Mast Y."/>
            <person name="Chronakova A."/>
        </authorList>
    </citation>
    <scope>NUCLEOTIDE SEQUENCE [LARGE SCALE GENOMIC DNA]</scope>
    <source>
        <strain evidence="3 4">BCCO 10_0061</strain>
    </source>
</reference>
<dbReference type="Gene3D" id="2.60.110.10">
    <property type="entry name" value="Thaumatin"/>
    <property type="match status" value="1"/>
</dbReference>
<dbReference type="InterPro" id="IPR037398">
    <property type="entry name" value="Glyco_hydro_64_fam"/>
</dbReference>
<comment type="caution">
    <text evidence="3">The sequence shown here is derived from an EMBL/GenBank/DDBJ whole genome shotgun (WGS) entry which is preliminary data.</text>
</comment>
<reference evidence="3 4" key="2">
    <citation type="submission" date="2023-11" db="EMBL/GenBank/DDBJ databases">
        <authorList>
            <person name="Lara A.C."/>
            <person name="Chronakova A."/>
        </authorList>
    </citation>
    <scope>NUCLEOTIDE SEQUENCE [LARGE SCALE GENOMIC DNA]</scope>
    <source>
        <strain evidence="3 4">BCCO 10_0061</strain>
    </source>
</reference>
<gene>
    <name evidence="3" type="ORF">SK854_43970</name>
</gene>
<dbReference type="InterPro" id="IPR042517">
    <property type="entry name" value="Glyco_hydro_64_N_2"/>
</dbReference>
<dbReference type="PANTHER" id="PTHR38165:SF1">
    <property type="entry name" value="GLUCANASE B"/>
    <property type="match status" value="1"/>
</dbReference>
<feature type="domain" description="GH64" evidence="2">
    <location>
        <begin position="28"/>
        <end position="388"/>
    </location>
</feature>